<keyword evidence="7" id="KW-0723">Serine/threonine-protein kinase</keyword>
<dbReference type="OrthoDB" id="5864419at2759"/>
<evidence type="ECO:0000313" key="11">
    <source>
        <dbReference type="Proteomes" id="UP000001940"/>
    </source>
</evidence>
<feature type="domain" description="Protein kinase" evidence="9">
    <location>
        <begin position="18"/>
        <end position="288"/>
    </location>
</feature>
<dbReference type="RefSeq" id="NP_496691.3">
    <property type="nucleotide sequence ID" value="NM_064290.3"/>
</dbReference>
<dbReference type="Pfam" id="PF00069">
    <property type="entry name" value="Pkinase"/>
    <property type="match status" value="1"/>
</dbReference>
<proteinExistence type="inferred from homology"/>
<keyword evidence="2 6" id="KW-0547">Nucleotide-binding</keyword>
<dbReference type="SUPFAM" id="SSF56112">
    <property type="entry name" value="Protein kinase-like (PK-like)"/>
    <property type="match status" value="1"/>
</dbReference>
<dbReference type="Proteomes" id="UP000001940">
    <property type="component" value="Chromosome II"/>
</dbReference>
<keyword evidence="3 10" id="KW-0418">Kinase</keyword>
<evidence type="ECO:0000256" key="7">
    <source>
        <dbReference type="RuleBase" id="RU000304"/>
    </source>
</evidence>
<protein>
    <submittedName>
        <fullName evidence="10">Protein kinase domain-containing protein</fullName>
    </submittedName>
</protein>
<dbReference type="SMART" id="SM00220">
    <property type="entry name" value="S_TKc"/>
    <property type="match status" value="1"/>
</dbReference>
<dbReference type="GeneID" id="189655"/>
<dbReference type="CTD" id="189655"/>
<dbReference type="InterPro" id="IPR008271">
    <property type="entry name" value="Ser/Thr_kinase_AS"/>
</dbReference>
<dbReference type="OMA" id="WIKQLAC"/>
<dbReference type="SMR" id="Q9NAK3"/>
<keyword evidence="4 6" id="KW-0067">ATP-binding</keyword>
<dbReference type="FunCoup" id="Q9NAK3">
    <property type="interactions" value="73"/>
</dbReference>
<dbReference type="PROSITE" id="PS00108">
    <property type="entry name" value="PROTEIN_KINASE_ST"/>
    <property type="match status" value="1"/>
</dbReference>
<evidence type="ECO:0000256" key="5">
    <source>
        <dbReference type="ARBA" id="ARBA00037982"/>
    </source>
</evidence>
<comment type="similarity">
    <text evidence="5">Belongs to the protein kinase superfamily. Ser/Thr protein kinase family. GCN2 subfamily.</text>
</comment>
<dbReference type="PANTHER" id="PTHR11042:SF165">
    <property type="entry name" value="PROTEIN KINASE DOMAIN-CONTAINING PROTEIN"/>
    <property type="match status" value="1"/>
</dbReference>
<dbReference type="GO" id="GO:0005524">
    <property type="term" value="F:ATP binding"/>
    <property type="evidence" value="ECO:0007669"/>
    <property type="project" value="UniProtKB-UniRule"/>
</dbReference>
<dbReference type="WormBase" id="Y38E10A.8">
    <property type="protein sequence ID" value="CE47825"/>
    <property type="gene ID" value="WBGene00012586"/>
</dbReference>
<dbReference type="InterPro" id="IPR050339">
    <property type="entry name" value="CC_SR_Kinase"/>
</dbReference>
<dbReference type="GO" id="GO:0005737">
    <property type="term" value="C:cytoplasm"/>
    <property type="evidence" value="ECO:0000318"/>
    <property type="project" value="GO_Central"/>
</dbReference>
<evidence type="ECO:0000313" key="10">
    <source>
        <dbReference type="EMBL" id="CAB54399.3"/>
    </source>
</evidence>
<dbReference type="Bgee" id="WBGene00012586">
    <property type="expression patterns" value="Expressed in larva"/>
</dbReference>
<dbReference type="eggNOG" id="KOG1033">
    <property type="taxonomic scope" value="Eukaryota"/>
</dbReference>
<dbReference type="STRING" id="6239.Y38E10A.8.1"/>
<dbReference type="AGR" id="WB:WBGene00012586"/>
<dbReference type="UCSC" id="Y38E10A.8">
    <property type="organism name" value="c. elegans"/>
</dbReference>
<dbReference type="InterPro" id="IPR017441">
    <property type="entry name" value="Protein_kinase_ATP_BS"/>
</dbReference>
<dbReference type="Reactome" id="R-CEL-381042">
    <property type="pathway name" value="PERK regulates gene expression"/>
</dbReference>
<evidence type="ECO:0000256" key="3">
    <source>
        <dbReference type="ARBA" id="ARBA00022777"/>
    </source>
</evidence>
<keyword evidence="1" id="KW-0808">Transferase</keyword>
<gene>
    <name evidence="10" type="ORF">CELE_Y38E10A.8</name>
    <name evidence="10 12" type="ORF">Y38E10A.8</name>
</gene>
<dbReference type="InterPro" id="IPR011009">
    <property type="entry name" value="Kinase-like_dom_sf"/>
</dbReference>
<feature type="binding site" evidence="6">
    <location>
        <position position="47"/>
    </location>
    <ligand>
        <name>ATP</name>
        <dbReference type="ChEBI" id="CHEBI:30616"/>
    </ligand>
</feature>
<dbReference type="InterPro" id="IPR000719">
    <property type="entry name" value="Prot_kinase_dom"/>
</dbReference>
<dbReference type="Gene3D" id="1.10.510.10">
    <property type="entry name" value="Transferase(Phosphotransferase) domain 1"/>
    <property type="match status" value="1"/>
</dbReference>
<keyword evidence="11" id="KW-1185">Reference proteome</keyword>
<dbReference type="GO" id="GO:0005634">
    <property type="term" value="C:nucleus"/>
    <property type="evidence" value="ECO:0000318"/>
    <property type="project" value="GO_Central"/>
</dbReference>
<evidence type="ECO:0000256" key="6">
    <source>
        <dbReference type="PROSITE-ProRule" id="PRU10141"/>
    </source>
</evidence>
<organism evidence="10 11">
    <name type="scientific">Caenorhabditis elegans</name>
    <dbReference type="NCBI Taxonomy" id="6239"/>
    <lineage>
        <taxon>Eukaryota</taxon>
        <taxon>Metazoa</taxon>
        <taxon>Ecdysozoa</taxon>
        <taxon>Nematoda</taxon>
        <taxon>Chromadorea</taxon>
        <taxon>Rhabditida</taxon>
        <taxon>Rhabditina</taxon>
        <taxon>Rhabditomorpha</taxon>
        <taxon>Rhabditoidea</taxon>
        <taxon>Rhabditidae</taxon>
        <taxon>Peloderinae</taxon>
        <taxon>Caenorhabditis</taxon>
    </lineage>
</organism>
<dbReference type="InParanoid" id="Q9NAK3"/>
<evidence type="ECO:0000256" key="1">
    <source>
        <dbReference type="ARBA" id="ARBA00022679"/>
    </source>
</evidence>
<dbReference type="GO" id="GO:0006446">
    <property type="term" value="P:regulation of translational initiation"/>
    <property type="evidence" value="ECO:0000318"/>
    <property type="project" value="GO_Central"/>
</dbReference>
<dbReference type="PROSITE" id="PS00107">
    <property type="entry name" value="PROTEIN_KINASE_ATP"/>
    <property type="match status" value="1"/>
</dbReference>
<reference evidence="10 11" key="1">
    <citation type="journal article" date="1998" name="Science">
        <title>Genome sequence of the nematode C. elegans: a platform for investigating biology.</title>
        <authorList>
            <consortium name="The C. elegans sequencing consortium"/>
            <person name="Sulson J.E."/>
            <person name="Waterston R."/>
        </authorList>
    </citation>
    <scope>NUCLEOTIDE SEQUENCE [LARGE SCALE GENOMIC DNA]</scope>
    <source>
        <strain evidence="10 11">Bristol N2</strain>
    </source>
</reference>
<dbReference type="AlphaFoldDB" id="Q9NAK3"/>
<evidence type="ECO:0000259" key="9">
    <source>
        <dbReference type="PROSITE" id="PS50011"/>
    </source>
</evidence>
<dbReference type="HOGENOM" id="CLU_000288_63_23_1"/>
<evidence type="ECO:0000256" key="4">
    <source>
        <dbReference type="ARBA" id="ARBA00022840"/>
    </source>
</evidence>
<dbReference type="KEGG" id="cel:CELE_Y38E10A.8"/>
<feature type="region of interest" description="Disordered" evidence="8">
    <location>
        <begin position="185"/>
        <end position="204"/>
    </location>
</feature>
<evidence type="ECO:0000256" key="2">
    <source>
        <dbReference type="ARBA" id="ARBA00022741"/>
    </source>
</evidence>
<dbReference type="PANTHER" id="PTHR11042">
    <property type="entry name" value="EUKARYOTIC TRANSLATION INITIATION FACTOR 2-ALPHA KINASE EIF2-ALPHA KINASE -RELATED"/>
    <property type="match status" value="1"/>
</dbReference>
<dbReference type="GO" id="GO:0004694">
    <property type="term" value="F:eukaryotic translation initiation factor 2alpha kinase activity"/>
    <property type="evidence" value="ECO:0000318"/>
    <property type="project" value="GO_Central"/>
</dbReference>
<accession>Q9NAK3</accession>
<dbReference type="PaxDb" id="6239-Y38E10A.8"/>
<evidence type="ECO:0000256" key="8">
    <source>
        <dbReference type="SAM" id="MobiDB-lite"/>
    </source>
</evidence>
<evidence type="ECO:0000313" key="12">
    <source>
        <dbReference type="WormBase" id="Y38E10A.8"/>
    </source>
</evidence>
<dbReference type="PhylomeDB" id="Q9NAK3"/>
<name>Q9NAK3_CAEEL</name>
<sequence>MPSFPRCEECEDVFQGRYDVVDVLGQGSFGIVFQAQRKNDRELRAVKRLDLDSATLPRAAREVTTITSIGRHSGYIFFDEVFWKEHKTGSAGHMYICMELCEQNTLKDWIKGNRTARSRPWMLMKDWIKQLACALDHLHSNNFIHRDLKPENVFFARDSQFKKLKIGDFGLTTRAIEGLKDWKQRTQSQEAGQNHTAGAGTPSYMAPEQIRNQYNEKVDIFALGLIAAELIIINTPSDEMGTNDIIRSGQWPIAWQDYPDAIEFLSQLTHMNPTMRPSAVEVSMHPFVQ</sequence>
<dbReference type="GO" id="GO:0017148">
    <property type="term" value="P:negative regulation of translation"/>
    <property type="evidence" value="ECO:0000318"/>
    <property type="project" value="GO_Central"/>
</dbReference>
<dbReference type="FunFam" id="1.10.510.10:FF:001770">
    <property type="entry name" value="Protein CBG24817"/>
    <property type="match status" value="1"/>
</dbReference>
<dbReference type="EMBL" id="BX284602">
    <property type="protein sequence ID" value="CAB54399.3"/>
    <property type="molecule type" value="Genomic_DNA"/>
</dbReference>
<dbReference type="PROSITE" id="PS50011">
    <property type="entry name" value="PROTEIN_KINASE_DOM"/>
    <property type="match status" value="1"/>
</dbReference>
<feature type="compositionally biased region" description="Polar residues" evidence="8">
    <location>
        <begin position="185"/>
        <end position="196"/>
    </location>
</feature>